<evidence type="ECO:0000313" key="3">
    <source>
        <dbReference type="Proteomes" id="UP001221838"/>
    </source>
</evidence>
<evidence type="ECO:0000313" key="2">
    <source>
        <dbReference type="EMBL" id="MDC0707649.1"/>
    </source>
</evidence>
<dbReference type="Proteomes" id="UP001221838">
    <property type="component" value="Unassembled WGS sequence"/>
</dbReference>
<dbReference type="EMBL" id="JAQNDM010000002">
    <property type="protein sequence ID" value="MDC0707649.1"/>
    <property type="molecule type" value="Genomic_DNA"/>
</dbReference>
<gene>
    <name evidence="2" type="ORF">POL68_04130</name>
</gene>
<proteinExistence type="predicted"/>
<feature type="compositionally biased region" description="Gly residues" evidence="1">
    <location>
        <begin position="349"/>
        <end position="359"/>
    </location>
</feature>
<feature type="compositionally biased region" description="Gly residues" evidence="1">
    <location>
        <begin position="218"/>
        <end position="232"/>
    </location>
</feature>
<protein>
    <submittedName>
        <fullName evidence="2">Uncharacterized protein</fullName>
    </submittedName>
</protein>
<feature type="compositionally biased region" description="Low complexity" evidence="1">
    <location>
        <begin position="55"/>
        <end position="70"/>
    </location>
</feature>
<comment type="caution">
    <text evidence="2">The sequence shown here is derived from an EMBL/GenBank/DDBJ whole genome shotgun (WGS) entry which is preliminary data.</text>
</comment>
<feature type="region of interest" description="Disordered" evidence="1">
    <location>
        <begin position="1"/>
        <end position="359"/>
    </location>
</feature>
<feature type="compositionally biased region" description="Basic residues" evidence="1">
    <location>
        <begin position="297"/>
        <end position="312"/>
    </location>
</feature>
<feature type="compositionally biased region" description="Basic residues" evidence="1">
    <location>
        <begin position="1"/>
        <end position="21"/>
    </location>
</feature>
<evidence type="ECO:0000256" key="1">
    <source>
        <dbReference type="SAM" id="MobiDB-lite"/>
    </source>
</evidence>
<feature type="compositionally biased region" description="Gly residues" evidence="1">
    <location>
        <begin position="316"/>
        <end position="330"/>
    </location>
</feature>
<accession>A0ABT5D3N9</accession>
<sequence>MHHLAGWRPGRVPRRGPRHALTRGLPAGTHRRASLPAGKHRQRPASRGRPRPRRAAPAAPGAALARLGGSHPTSARPGGRDCHRRPCRGPRRAEALRAGTQGPRAPAPGLGSWPVAPDLRPRVRSRRPPGREGAPEHEDRPALRQGSQPQCPACPGRGTGADTAPGALRAVRRGGTPALRAARRRAARPGGIESARGLGVAQAARGRLQHLPALRGPGRAGTPGPRGRGSGQGRHVRIRARTPEGPGPGPGRARRSRPVRPHLPVATVHQREAGAARGLEPLRRARVGLARLARGGTGRRRGGRAGRQHPRKAPGQGRGGYPHQGFGGSLRRGEAGAAPGAGRDRRLSGRGGGGAKSVP</sequence>
<reference evidence="2 3" key="1">
    <citation type="submission" date="2022-11" db="EMBL/GenBank/DDBJ databases">
        <title>Minimal conservation of predation-associated metabolite biosynthetic gene clusters underscores biosynthetic potential of Myxococcota including descriptions for ten novel species: Archangium lansinium sp. nov., Myxococcus landrumus sp. nov., Nannocystis bai.</title>
        <authorList>
            <person name="Ahearne A."/>
            <person name="Stevens C."/>
            <person name="Dowd S."/>
        </authorList>
    </citation>
    <scope>NUCLEOTIDE SEQUENCE [LARGE SCALE GENOMIC DNA]</scope>
    <source>
        <strain evidence="2 3">NCWAL01</strain>
    </source>
</reference>
<feature type="compositionally biased region" description="Basic residues" evidence="1">
    <location>
        <begin position="29"/>
        <end position="54"/>
    </location>
</feature>
<keyword evidence="3" id="KW-1185">Reference proteome</keyword>
<feature type="compositionally biased region" description="Basic and acidic residues" evidence="1">
    <location>
        <begin position="129"/>
        <end position="142"/>
    </location>
</feature>
<name>A0ABT5D3N9_9BACT</name>
<organism evidence="2 3">
    <name type="scientific">Stigmatella ashevillensis</name>
    <dbReference type="NCBI Taxonomy" id="2995309"/>
    <lineage>
        <taxon>Bacteria</taxon>
        <taxon>Pseudomonadati</taxon>
        <taxon>Myxococcota</taxon>
        <taxon>Myxococcia</taxon>
        <taxon>Myxococcales</taxon>
        <taxon>Cystobacterineae</taxon>
        <taxon>Archangiaceae</taxon>
        <taxon>Stigmatella</taxon>
    </lineage>
</organism>